<dbReference type="STRING" id="322710.Avin_26550"/>
<dbReference type="OrthoDB" id="8852350at2"/>
<organism evidence="1 2">
    <name type="scientific">Azotobacter vinelandii (strain DJ / ATCC BAA-1303)</name>
    <dbReference type="NCBI Taxonomy" id="322710"/>
    <lineage>
        <taxon>Bacteria</taxon>
        <taxon>Pseudomonadati</taxon>
        <taxon>Pseudomonadota</taxon>
        <taxon>Gammaproteobacteria</taxon>
        <taxon>Pseudomonadales</taxon>
        <taxon>Pseudomonadaceae</taxon>
        <taxon>Azotobacter</taxon>
    </lineage>
</organism>
<evidence type="ECO:0000313" key="1">
    <source>
        <dbReference type="EMBL" id="ACO78831.1"/>
    </source>
</evidence>
<sequence>MFMNTQQKGKCLAVGDLCKTPPTAAPVPYVNQAEAMMSIPGCYHVLVQGMPAHNMRTITPITTGDSAGAMGGVVSNTVMAQSRYVAGSYSVLLQGMPTTRLTSPTLQNNNNIAGLRVTPSQNIVLITAP</sequence>
<dbReference type="CDD" id="cd14740">
    <property type="entry name" value="PAAR_4"/>
    <property type="match status" value="1"/>
</dbReference>
<dbReference type="KEGG" id="avn:Avin_26550"/>
<dbReference type="EnsemblBacteria" id="ACO78831">
    <property type="protein sequence ID" value="ACO78831"/>
    <property type="gene ID" value="Avin_26550"/>
</dbReference>
<dbReference type="EMBL" id="CP001157">
    <property type="protein sequence ID" value="ACO78831.1"/>
    <property type="molecule type" value="Genomic_DNA"/>
</dbReference>
<accession>C1DJR2</accession>
<protein>
    <submittedName>
        <fullName evidence="1">Uncharacterized protein</fullName>
    </submittedName>
</protein>
<evidence type="ECO:0000313" key="2">
    <source>
        <dbReference type="Proteomes" id="UP000002424"/>
    </source>
</evidence>
<dbReference type="Pfam" id="PF13665">
    <property type="entry name" value="Tox-PAAR-like"/>
    <property type="match status" value="1"/>
</dbReference>
<proteinExistence type="predicted"/>
<gene>
    <name evidence="1" type="ordered locus">Avin_26550</name>
</gene>
<dbReference type="RefSeq" id="WP_012701222.1">
    <property type="nucleotide sequence ID" value="NC_012560.1"/>
</dbReference>
<dbReference type="Proteomes" id="UP000002424">
    <property type="component" value="Chromosome"/>
</dbReference>
<name>C1DJR2_AZOVD</name>
<dbReference type="eggNOG" id="COG0793">
    <property type="taxonomic scope" value="Bacteria"/>
</dbReference>
<keyword evidence="2" id="KW-1185">Reference proteome</keyword>
<dbReference type="AlphaFoldDB" id="C1DJR2"/>
<dbReference type="GeneID" id="88185797"/>
<dbReference type="HOGENOM" id="CLU_130931_2_0_6"/>
<reference evidence="1 2" key="1">
    <citation type="journal article" date="2009" name="J. Bacteriol.">
        <title>Genome sequence of Azotobacter vinelandii, an obligate aerobe specialized to support diverse anaerobic metabolic processes.</title>
        <authorList>
            <person name="Setubal J.C."/>
            <person name="dos Santos P."/>
            <person name="Goldman B.S."/>
            <person name="Ertesvag H."/>
            <person name="Espin G."/>
            <person name="Rubio L.M."/>
            <person name="Valla S."/>
            <person name="Almeida N.F."/>
            <person name="Balasubramanian D."/>
            <person name="Cromes L."/>
            <person name="Curatti L."/>
            <person name="Du Z."/>
            <person name="Godsy E."/>
            <person name="Goodner B."/>
            <person name="Hellner-Burris K."/>
            <person name="Hernandez J.A."/>
            <person name="Houmiel K."/>
            <person name="Imperial J."/>
            <person name="Kennedy C."/>
            <person name="Larson T.J."/>
            <person name="Latreille P."/>
            <person name="Ligon L.S."/>
            <person name="Lu J."/>
            <person name="Maerk M."/>
            <person name="Miller N.M."/>
            <person name="Norton S."/>
            <person name="O'Carroll I.P."/>
            <person name="Paulsen I."/>
            <person name="Raulfs E.C."/>
            <person name="Roemer R."/>
            <person name="Rosser J."/>
            <person name="Segura D."/>
            <person name="Slater S."/>
            <person name="Stricklin S.L."/>
            <person name="Studholme D.J."/>
            <person name="Sun J."/>
            <person name="Viana C.J."/>
            <person name="Wallin E."/>
            <person name="Wang B."/>
            <person name="Wheeler C."/>
            <person name="Zhu H."/>
            <person name="Dean D.R."/>
            <person name="Dixon R."/>
            <person name="Wood D."/>
        </authorList>
    </citation>
    <scope>NUCLEOTIDE SEQUENCE [LARGE SCALE GENOMIC DNA]</scope>
    <source>
        <strain evidence="2">DJ / ATCC BAA-1303</strain>
    </source>
</reference>